<evidence type="ECO:0000313" key="12">
    <source>
        <dbReference type="EMBL" id="PVH24375.1"/>
    </source>
</evidence>
<dbReference type="RefSeq" id="WP_116776773.1">
    <property type="nucleotide sequence ID" value="NZ_QDKG01000006.1"/>
</dbReference>
<dbReference type="SUPFAM" id="SSF55874">
    <property type="entry name" value="ATPase domain of HSP90 chaperone/DNA topoisomerase II/histidine kinase"/>
    <property type="match status" value="1"/>
</dbReference>
<evidence type="ECO:0000256" key="6">
    <source>
        <dbReference type="ARBA" id="ARBA00022679"/>
    </source>
</evidence>
<dbReference type="InterPro" id="IPR003018">
    <property type="entry name" value="GAF"/>
</dbReference>
<dbReference type="SUPFAM" id="SSF55781">
    <property type="entry name" value="GAF domain-like"/>
    <property type="match status" value="2"/>
</dbReference>
<dbReference type="InterPro" id="IPR013515">
    <property type="entry name" value="Phytochrome_cen-reg"/>
</dbReference>
<comment type="similarity">
    <text evidence="2">In the N-terminal section; belongs to the phytochrome family.</text>
</comment>
<dbReference type="Pfam" id="PF01590">
    <property type="entry name" value="GAF"/>
    <property type="match status" value="1"/>
</dbReference>
<keyword evidence="13" id="KW-1185">Reference proteome</keyword>
<dbReference type="SUPFAM" id="SSF55785">
    <property type="entry name" value="PYP-like sensor domain (PAS domain)"/>
    <property type="match status" value="1"/>
</dbReference>
<comment type="catalytic activity">
    <reaction evidence="1">
        <text>ATP + protein L-histidine = ADP + protein N-phospho-L-histidine.</text>
        <dbReference type="EC" id="2.7.13.3"/>
    </reaction>
</comment>
<dbReference type="SMART" id="SM00388">
    <property type="entry name" value="HisKA"/>
    <property type="match status" value="1"/>
</dbReference>
<dbReference type="InterPro" id="IPR001294">
    <property type="entry name" value="Phytochrome"/>
</dbReference>
<name>A0A2T8HG23_9SPHI</name>
<gene>
    <name evidence="12" type="ORF">DC487_14940</name>
</gene>
<dbReference type="Gene3D" id="3.30.450.20">
    <property type="entry name" value="PAS domain"/>
    <property type="match status" value="1"/>
</dbReference>
<dbReference type="GO" id="GO:0000156">
    <property type="term" value="F:phosphorelay response regulator activity"/>
    <property type="evidence" value="ECO:0007669"/>
    <property type="project" value="TreeGrafter"/>
</dbReference>
<dbReference type="SUPFAM" id="SSF47384">
    <property type="entry name" value="Homodimeric domain of signal transducing histidine kinase"/>
    <property type="match status" value="1"/>
</dbReference>
<dbReference type="GO" id="GO:0006355">
    <property type="term" value="P:regulation of DNA-templated transcription"/>
    <property type="evidence" value="ECO:0007669"/>
    <property type="project" value="InterPro"/>
</dbReference>
<dbReference type="PANTHER" id="PTHR42878">
    <property type="entry name" value="TWO-COMPONENT HISTIDINE KINASE"/>
    <property type="match status" value="1"/>
</dbReference>
<reference evidence="12 13" key="1">
    <citation type="submission" date="2018-04" db="EMBL/GenBank/DDBJ databases">
        <title>Sphingobacterium cortibacter sp. nov.</title>
        <authorList>
            <person name="Li Y."/>
        </authorList>
    </citation>
    <scope>NUCLEOTIDE SEQUENCE [LARGE SCALE GENOMIC DNA]</scope>
    <source>
        <strain evidence="12 13">2c-3</strain>
    </source>
</reference>
<dbReference type="InterPro" id="IPR003661">
    <property type="entry name" value="HisK_dim/P_dom"/>
</dbReference>
<dbReference type="GO" id="GO:0007234">
    <property type="term" value="P:osmosensory signaling via phosphorelay pathway"/>
    <property type="evidence" value="ECO:0007669"/>
    <property type="project" value="TreeGrafter"/>
</dbReference>
<dbReference type="Gene3D" id="3.30.450.270">
    <property type="match status" value="1"/>
</dbReference>
<protein>
    <recommendedName>
        <fullName evidence="3">histidine kinase</fullName>
        <ecNumber evidence="3">2.7.13.3</ecNumber>
    </recommendedName>
</protein>
<dbReference type="Pfam" id="PF02518">
    <property type="entry name" value="HATPase_c"/>
    <property type="match status" value="1"/>
</dbReference>
<dbReference type="InterPro" id="IPR036097">
    <property type="entry name" value="HisK_dim/P_sf"/>
</dbReference>
<dbReference type="Pfam" id="PF08446">
    <property type="entry name" value="PAS_2"/>
    <property type="match status" value="1"/>
</dbReference>
<dbReference type="Gene3D" id="3.30.450.40">
    <property type="match status" value="1"/>
</dbReference>
<keyword evidence="4" id="KW-0600">Photoreceptor protein</keyword>
<keyword evidence="8" id="KW-0157">Chromophore</keyword>
<keyword evidence="7 12" id="KW-0418">Kinase</keyword>
<dbReference type="InterPro" id="IPR029016">
    <property type="entry name" value="GAF-like_dom_sf"/>
</dbReference>
<dbReference type="InterPro" id="IPR016132">
    <property type="entry name" value="Phyto_chromo_attachment"/>
</dbReference>
<dbReference type="GO" id="GO:0030295">
    <property type="term" value="F:protein kinase activator activity"/>
    <property type="evidence" value="ECO:0007669"/>
    <property type="project" value="TreeGrafter"/>
</dbReference>
<accession>A0A2T8HG23</accession>
<evidence type="ECO:0000256" key="1">
    <source>
        <dbReference type="ARBA" id="ARBA00000085"/>
    </source>
</evidence>
<feature type="domain" description="Histidine kinase" evidence="11">
    <location>
        <begin position="518"/>
        <end position="731"/>
    </location>
</feature>
<evidence type="ECO:0000256" key="8">
    <source>
        <dbReference type="ARBA" id="ARBA00022991"/>
    </source>
</evidence>
<dbReference type="GO" id="GO:0009584">
    <property type="term" value="P:detection of visible light"/>
    <property type="evidence" value="ECO:0007669"/>
    <property type="project" value="InterPro"/>
</dbReference>
<dbReference type="InterPro" id="IPR003594">
    <property type="entry name" value="HATPase_dom"/>
</dbReference>
<evidence type="ECO:0000313" key="13">
    <source>
        <dbReference type="Proteomes" id="UP000245627"/>
    </source>
</evidence>
<dbReference type="Proteomes" id="UP000245627">
    <property type="component" value="Unassembled WGS sequence"/>
</dbReference>
<evidence type="ECO:0000256" key="4">
    <source>
        <dbReference type="ARBA" id="ARBA00022543"/>
    </source>
</evidence>
<keyword evidence="6" id="KW-0808">Transferase</keyword>
<dbReference type="InterPro" id="IPR036890">
    <property type="entry name" value="HATPase_C_sf"/>
</dbReference>
<dbReference type="InterPro" id="IPR043150">
    <property type="entry name" value="Phytochrome_PHY_sf"/>
</dbReference>
<dbReference type="Gene3D" id="3.30.565.10">
    <property type="entry name" value="Histidine kinase-like ATPase, C-terminal domain"/>
    <property type="match status" value="1"/>
</dbReference>
<proteinExistence type="inferred from homology"/>
<dbReference type="SMART" id="SM00387">
    <property type="entry name" value="HATPase_c"/>
    <property type="match status" value="1"/>
</dbReference>
<evidence type="ECO:0000256" key="5">
    <source>
        <dbReference type="ARBA" id="ARBA00022606"/>
    </source>
</evidence>
<dbReference type="CDD" id="cd00082">
    <property type="entry name" value="HisKA"/>
    <property type="match status" value="1"/>
</dbReference>
<keyword evidence="5" id="KW-0716">Sensory transduction</keyword>
<dbReference type="Pfam" id="PF00512">
    <property type="entry name" value="HisKA"/>
    <property type="match status" value="1"/>
</dbReference>
<dbReference type="InterPro" id="IPR035965">
    <property type="entry name" value="PAS-like_dom_sf"/>
</dbReference>
<dbReference type="Gene3D" id="1.10.287.130">
    <property type="match status" value="1"/>
</dbReference>
<dbReference type="EMBL" id="QDKG01000006">
    <property type="protein sequence ID" value="PVH24375.1"/>
    <property type="molecule type" value="Genomic_DNA"/>
</dbReference>
<dbReference type="InterPro" id="IPR013654">
    <property type="entry name" value="PAS_2"/>
</dbReference>
<feature type="domain" description="Phytochrome chromophore attachment site" evidence="10">
    <location>
        <begin position="137"/>
        <end position="291"/>
    </location>
</feature>
<dbReference type="GO" id="GO:0000155">
    <property type="term" value="F:phosphorelay sensor kinase activity"/>
    <property type="evidence" value="ECO:0007669"/>
    <property type="project" value="InterPro"/>
</dbReference>
<dbReference type="InterPro" id="IPR050351">
    <property type="entry name" value="BphY/WalK/GraS-like"/>
</dbReference>
<dbReference type="PRINTS" id="PR01033">
    <property type="entry name" value="PHYTOCHROME"/>
</dbReference>
<evidence type="ECO:0000256" key="9">
    <source>
        <dbReference type="ARBA" id="ARBA00023170"/>
    </source>
</evidence>
<evidence type="ECO:0000256" key="3">
    <source>
        <dbReference type="ARBA" id="ARBA00012438"/>
    </source>
</evidence>
<dbReference type="GO" id="GO:0009881">
    <property type="term" value="F:photoreceptor activity"/>
    <property type="evidence" value="ECO:0007669"/>
    <property type="project" value="UniProtKB-KW"/>
</dbReference>
<dbReference type="PROSITE" id="PS50109">
    <property type="entry name" value="HIS_KIN"/>
    <property type="match status" value="1"/>
</dbReference>
<keyword evidence="9" id="KW-0675">Receptor</keyword>
<dbReference type="InterPro" id="IPR005467">
    <property type="entry name" value="His_kinase_dom"/>
</dbReference>
<comment type="caution">
    <text evidence="12">The sequence shown here is derived from an EMBL/GenBank/DDBJ whole genome shotgun (WGS) entry which is preliminary data.</text>
</comment>
<organism evidence="12 13">
    <name type="scientific">Sphingobacterium corticibacter</name>
    <dbReference type="NCBI Taxonomy" id="2171749"/>
    <lineage>
        <taxon>Bacteria</taxon>
        <taxon>Pseudomonadati</taxon>
        <taxon>Bacteroidota</taxon>
        <taxon>Sphingobacteriia</taxon>
        <taxon>Sphingobacteriales</taxon>
        <taxon>Sphingobacteriaceae</taxon>
        <taxon>Sphingobacterium</taxon>
    </lineage>
</organism>
<dbReference type="PANTHER" id="PTHR42878:SF15">
    <property type="entry name" value="BACTERIOPHYTOCHROME"/>
    <property type="match status" value="1"/>
</dbReference>
<evidence type="ECO:0000256" key="7">
    <source>
        <dbReference type="ARBA" id="ARBA00022777"/>
    </source>
</evidence>
<dbReference type="AlphaFoldDB" id="A0A2T8HG23"/>
<sequence>MALNQVLCENEPIHLVGRIQQFGKLIIQNEHREIVAISENWNNYINNQDLTYFFGKPLEQFVARLEGIVQEPFLSFIDAIAPTSSDRHVMQLELGKQNHIVKAYRVHQDLHIEFEEVGDVNEHTLQLSSYSRKINQAGEHVWNALCENIRSIIGYDRVMIYQFLEDNSGQVIAESKRSDISSYFGFRFPEFDIPRQARALYLQHHVRQTSDIDAPTYAILSNQSAAFDLSTCNLRALSPIHLQYLKNAGAQASMSFSIIVQDKLWGLVACQHSQPIHVDYPKRSLGLFLTEFAVNKHLTLSRERDLESDRKIASLELKLKESMLIKSDVLTGLRASLPELANLIDADAIVVVNKDELLLYNTTLDNNQILELHHLVSSTTDKLVFEDHCFAINYREQLPFELPFAGLLRIDIDLSRSFSIYALRNEVVTEEEWAGNPEKIMEYDAEEDLFRPSPRQSFAAWRKQIHNTAPQWSSEQVSVLKRIRQIVRESILRKSEEINGLNQELIQLNNALDTYSYTVTHDLRNPLSSIKLTGQFLQKKLGKENDLVERGATNILDSVAVMENLMEKIFEFSRAKVYQYEPEWVDVSVSIRKIVQENIERYGSNNVQIEIKNLLPLYGEKTLFHQIFANIIGNAIKYSSKSDEALVCIESYRRNDSIYYCISDNGIGIGADELENIYDVFKRMSNSSGFEGSGVGMAIVKRIAERLQASIEVESELKKGTTVHLTFPNANIPIEMLPPSTQAG</sequence>
<dbReference type="PROSITE" id="PS50046">
    <property type="entry name" value="PHYTOCHROME_2"/>
    <property type="match status" value="1"/>
</dbReference>
<dbReference type="OrthoDB" id="9766459at2"/>
<dbReference type="EC" id="2.7.13.3" evidence="3"/>
<evidence type="ECO:0000256" key="2">
    <source>
        <dbReference type="ARBA" id="ARBA00006402"/>
    </source>
</evidence>
<evidence type="ECO:0000259" key="11">
    <source>
        <dbReference type="PROSITE" id="PS50109"/>
    </source>
</evidence>
<dbReference type="Pfam" id="PF00360">
    <property type="entry name" value="PHY"/>
    <property type="match status" value="1"/>
</dbReference>
<evidence type="ECO:0000259" key="10">
    <source>
        <dbReference type="PROSITE" id="PS50046"/>
    </source>
</evidence>